<evidence type="ECO:0000313" key="8">
    <source>
        <dbReference type="Proteomes" id="UP001497482"/>
    </source>
</evidence>
<dbReference type="GO" id="GO:0006357">
    <property type="term" value="P:regulation of transcription by RNA polymerase II"/>
    <property type="evidence" value="ECO:0007669"/>
    <property type="project" value="InterPro"/>
</dbReference>
<keyword evidence="6" id="KW-0010">Activator</keyword>
<evidence type="ECO:0000256" key="4">
    <source>
        <dbReference type="ARBA" id="ARBA00023163"/>
    </source>
</evidence>
<reference evidence="7 8" key="1">
    <citation type="submission" date="2024-04" db="EMBL/GenBank/DDBJ databases">
        <authorList>
            <person name="Waldvogel A.-M."/>
            <person name="Schoenle A."/>
        </authorList>
    </citation>
    <scope>NUCLEOTIDE SEQUENCE [LARGE SCALE GENOMIC DNA]</scope>
</reference>
<sequence>MAMAICFFCKTVKMEAPPVTVMPVTGGTINMMEYLLQGSVLDQALESLLHRLRGQQGNPFILRARRSLSHPTAPWHLRYLGQPEVGDKSRHALVRNCVDVATSHTLPEFLNEMGFRMDHEFVANGHIFRKGAMKVVVTKLSRILVPGNTENIERLSLSYLVELSVLAPAGQDTVSEDMRSFAEQLKPLVHLEKIDPSKQRH</sequence>
<dbReference type="AlphaFoldDB" id="A0AAV2MAW7"/>
<comment type="function">
    <text evidence="6">Component of the Mediator complex, a coactivator involved in the regulated transcription of nearly all RNA polymerase II-dependent genes. Mediator functions as a bridge to convey information from gene-specific regulatory proteins to the basal RNA polymerase II transcription machinery. Mediator is recruited to promoters by direct interactions with regulatory proteins and serves as a scaffold for the assembly of a functional preinitiation complex with RNA polymerase II and the general transcription factors.</text>
</comment>
<evidence type="ECO:0000256" key="1">
    <source>
        <dbReference type="ARBA" id="ARBA00004123"/>
    </source>
</evidence>
<evidence type="ECO:0000256" key="2">
    <source>
        <dbReference type="ARBA" id="ARBA00009814"/>
    </source>
</evidence>
<dbReference type="Gene3D" id="2.40.320.10">
    <property type="entry name" value="Hypothetical Protein Pfu-838710-001"/>
    <property type="match status" value="1"/>
</dbReference>
<dbReference type="GO" id="GO:0003712">
    <property type="term" value="F:transcription coregulator activity"/>
    <property type="evidence" value="ECO:0007669"/>
    <property type="project" value="InterPro"/>
</dbReference>
<evidence type="ECO:0000256" key="3">
    <source>
        <dbReference type="ARBA" id="ARBA00023015"/>
    </source>
</evidence>
<evidence type="ECO:0000313" key="7">
    <source>
        <dbReference type="EMBL" id="CAL1610324.1"/>
    </source>
</evidence>
<evidence type="ECO:0000256" key="5">
    <source>
        <dbReference type="ARBA" id="ARBA00023242"/>
    </source>
</evidence>
<dbReference type="GO" id="GO:0016592">
    <property type="term" value="C:mediator complex"/>
    <property type="evidence" value="ECO:0007669"/>
    <property type="project" value="InterPro"/>
</dbReference>
<keyword evidence="8" id="KW-1185">Reference proteome</keyword>
<gene>
    <name evidence="6" type="primary">MED18</name>
    <name evidence="7" type="ORF">KC01_LOCUS36966</name>
</gene>
<dbReference type="InterPro" id="IPR019095">
    <property type="entry name" value="Mediator_Med18"/>
</dbReference>
<dbReference type="Proteomes" id="UP001497482">
    <property type="component" value="Chromosome 7"/>
</dbReference>
<comment type="subunit">
    <text evidence="6">Component of the Mediator complex.</text>
</comment>
<organism evidence="7 8">
    <name type="scientific">Knipowitschia caucasica</name>
    <name type="common">Caucasian dwarf goby</name>
    <name type="synonym">Pomatoschistus caucasicus</name>
    <dbReference type="NCBI Taxonomy" id="637954"/>
    <lineage>
        <taxon>Eukaryota</taxon>
        <taxon>Metazoa</taxon>
        <taxon>Chordata</taxon>
        <taxon>Craniata</taxon>
        <taxon>Vertebrata</taxon>
        <taxon>Euteleostomi</taxon>
        <taxon>Actinopterygii</taxon>
        <taxon>Neopterygii</taxon>
        <taxon>Teleostei</taxon>
        <taxon>Neoteleostei</taxon>
        <taxon>Acanthomorphata</taxon>
        <taxon>Gobiaria</taxon>
        <taxon>Gobiiformes</taxon>
        <taxon>Gobioidei</taxon>
        <taxon>Gobiidae</taxon>
        <taxon>Gobiinae</taxon>
        <taxon>Knipowitschia</taxon>
    </lineage>
</organism>
<protein>
    <recommendedName>
        <fullName evidence="6">Mediator of RNA polymerase II transcription subunit 18</fullName>
    </recommendedName>
    <alternativeName>
        <fullName evidence="6">Mediator complex subunit 18</fullName>
    </alternativeName>
</protein>
<keyword evidence="3 6" id="KW-0805">Transcription regulation</keyword>
<dbReference type="GO" id="GO:0006369">
    <property type="term" value="P:termination of RNA polymerase II transcription"/>
    <property type="evidence" value="ECO:0007669"/>
    <property type="project" value="TreeGrafter"/>
</dbReference>
<dbReference type="PANTHER" id="PTHR13321">
    <property type="entry name" value="MEDIATOR OF RNA POLYMERASE II TRANSCRIPTION, SUBUNIT 18"/>
    <property type="match status" value="1"/>
</dbReference>
<dbReference type="EMBL" id="OZ035829">
    <property type="protein sequence ID" value="CAL1610324.1"/>
    <property type="molecule type" value="Genomic_DNA"/>
</dbReference>
<comment type="subcellular location">
    <subcellularLocation>
        <location evidence="1 6">Nucleus</location>
    </subcellularLocation>
</comment>
<name>A0AAV2MAW7_KNICA</name>
<comment type="similarity">
    <text evidence="2 6">Belongs to the Mediator complex subunit 18 family.</text>
</comment>
<accession>A0AAV2MAW7</accession>
<keyword evidence="5 6" id="KW-0539">Nucleus</keyword>
<keyword evidence="4 6" id="KW-0804">Transcription</keyword>
<evidence type="ECO:0000256" key="6">
    <source>
        <dbReference type="RuleBase" id="RU364150"/>
    </source>
</evidence>
<dbReference type="PANTHER" id="PTHR13321:SF2">
    <property type="entry name" value="MEDIATOR OF RNA POLYMERASE II TRANSCRIPTION SUBUNIT 18"/>
    <property type="match status" value="1"/>
</dbReference>
<dbReference type="Pfam" id="PF09637">
    <property type="entry name" value="Med18"/>
    <property type="match status" value="1"/>
</dbReference>
<proteinExistence type="inferred from homology"/>
<dbReference type="GO" id="GO:0070847">
    <property type="term" value="C:core mediator complex"/>
    <property type="evidence" value="ECO:0007669"/>
    <property type="project" value="TreeGrafter"/>
</dbReference>